<keyword evidence="3" id="KW-1185">Reference proteome</keyword>
<dbReference type="SUPFAM" id="SSF160631">
    <property type="entry name" value="SMI1/KNR4-like"/>
    <property type="match status" value="1"/>
</dbReference>
<name>A0ABX0ULN7_9BACT</name>
<dbReference type="RefSeq" id="WP_167268617.1">
    <property type="nucleotide sequence ID" value="NZ_JAASQJ010000001.1"/>
</dbReference>
<evidence type="ECO:0000313" key="3">
    <source>
        <dbReference type="Proteomes" id="UP001179181"/>
    </source>
</evidence>
<comment type="caution">
    <text evidence="2">The sequence shown here is derived from an EMBL/GenBank/DDBJ whole genome shotgun (WGS) entry which is preliminary data.</text>
</comment>
<dbReference type="EMBL" id="JAASQJ010000001">
    <property type="protein sequence ID" value="NIJ52370.1"/>
    <property type="molecule type" value="Genomic_DNA"/>
</dbReference>
<evidence type="ECO:0000259" key="1">
    <source>
        <dbReference type="SMART" id="SM00860"/>
    </source>
</evidence>
<organism evidence="2 3">
    <name type="scientific">Dyadobacter arcticus</name>
    <dbReference type="NCBI Taxonomy" id="1078754"/>
    <lineage>
        <taxon>Bacteria</taxon>
        <taxon>Pseudomonadati</taxon>
        <taxon>Bacteroidota</taxon>
        <taxon>Cytophagia</taxon>
        <taxon>Cytophagales</taxon>
        <taxon>Spirosomataceae</taxon>
        <taxon>Dyadobacter</taxon>
    </lineage>
</organism>
<dbReference type="InterPro" id="IPR018958">
    <property type="entry name" value="Knr4/Smi1-like_dom"/>
</dbReference>
<dbReference type="Gene3D" id="3.40.1580.10">
    <property type="entry name" value="SMI1/KNR4-like"/>
    <property type="match status" value="1"/>
</dbReference>
<accession>A0ABX0ULN7</accession>
<proteinExistence type="predicted"/>
<evidence type="ECO:0000313" key="2">
    <source>
        <dbReference type="EMBL" id="NIJ52370.1"/>
    </source>
</evidence>
<reference evidence="2 3" key="1">
    <citation type="submission" date="2020-03" db="EMBL/GenBank/DDBJ databases">
        <title>Genomic Encyclopedia of Type Strains, Phase IV (KMG-IV): sequencing the most valuable type-strain genomes for metagenomic binning, comparative biology and taxonomic classification.</title>
        <authorList>
            <person name="Goeker M."/>
        </authorList>
    </citation>
    <scope>NUCLEOTIDE SEQUENCE [LARGE SCALE GENOMIC DNA]</scope>
    <source>
        <strain evidence="2 3">DSM 102865</strain>
    </source>
</reference>
<dbReference type="SMART" id="SM00860">
    <property type="entry name" value="SMI1_KNR4"/>
    <property type="match status" value="1"/>
</dbReference>
<dbReference type="Pfam" id="PF09346">
    <property type="entry name" value="SMI1_KNR4"/>
    <property type="match status" value="1"/>
</dbReference>
<sequence>MHNKLQAVSNGILEELNRFSDEIIYLGPPIEDDRLLHFEAKIGFSFPEDFRFIVSRHNGISLGGIEVFGLDKALRGSSMDEIYEFEHKHAGSKMPDTYLPFSPDGAGNHYCLDLSTLANGICKIVFWQHDLEYENEDQVETCNNSFSDWLQEVLIGWALEDYNYDGSPRA</sequence>
<protein>
    <submittedName>
        <fullName evidence="2">Cell wall assembly regulator SMI1</fullName>
    </submittedName>
</protein>
<gene>
    <name evidence="2" type="ORF">FHS68_001526</name>
</gene>
<feature type="domain" description="Knr4/Smi1-like" evidence="1">
    <location>
        <begin position="29"/>
        <end position="152"/>
    </location>
</feature>
<dbReference type="Proteomes" id="UP001179181">
    <property type="component" value="Unassembled WGS sequence"/>
</dbReference>
<dbReference type="InterPro" id="IPR037883">
    <property type="entry name" value="Knr4/Smi1-like_sf"/>
</dbReference>